<reference evidence="4" key="1">
    <citation type="submission" date="2017-08" db="EMBL/GenBank/DDBJ databases">
        <authorList>
            <person name="Varghese N."/>
            <person name="Submissions S."/>
        </authorList>
    </citation>
    <scope>NUCLEOTIDE SEQUENCE [LARGE SCALE GENOMIC DNA]</scope>
    <source>
        <strain evidence="4">KCTC 23107</strain>
    </source>
</reference>
<sequence>MFLLPRTAGPLLAATCFMLMGGQAPASEARGFQCGGAIISINPEPENGTARIVSPRGTEQLRAEADGVWRDATQDLQFYADENPPTMWMGSEQFSCKQIFPGRVEVRAYGTADSTETPVDSAGKSLGGRLRTGPGTNFGVAGSLAEGTPVTIVTNTGVRFDGYDWFEIRTGNGVSAYQWGGIMCSEARQIAGIYEQCQP</sequence>
<evidence type="ECO:0000313" key="4">
    <source>
        <dbReference type="Proteomes" id="UP000219465"/>
    </source>
</evidence>
<dbReference type="Proteomes" id="UP000219465">
    <property type="component" value="Unassembled WGS sequence"/>
</dbReference>
<evidence type="ECO:0000313" key="3">
    <source>
        <dbReference type="EMBL" id="SOE17581.1"/>
    </source>
</evidence>
<feature type="signal peptide" evidence="1">
    <location>
        <begin position="1"/>
        <end position="26"/>
    </location>
</feature>
<protein>
    <recommendedName>
        <fullName evidence="2">SH3b domain-containing protein</fullName>
    </recommendedName>
</protein>
<dbReference type="EMBL" id="OCPC01000003">
    <property type="protein sequence ID" value="SOE17581.1"/>
    <property type="molecule type" value="Genomic_DNA"/>
</dbReference>
<keyword evidence="1" id="KW-0732">Signal</keyword>
<evidence type="ECO:0000256" key="1">
    <source>
        <dbReference type="SAM" id="SignalP"/>
    </source>
</evidence>
<name>A0A286IBY1_9HYPH</name>
<dbReference type="OrthoDB" id="8457000at2"/>
<gene>
    <name evidence="3" type="ORF">SAMN05877838_2482</name>
</gene>
<feature type="domain" description="SH3b" evidence="2">
    <location>
        <begin position="128"/>
        <end position="177"/>
    </location>
</feature>
<feature type="chain" id="PRO_5013352705" description="SH3b domain-containing protein" evidence="1">
    <location>
        <begin position="27"/>
        <end position="199"/>
    </location>
</feature>
<dbReference type="RefSeq" id="WP_097108065.1">
    <property type="nucleotide sequence ID" value="NZ_OCPC01000003.1"/>
</dbReference>
<dbReference type="InterPro" id="IPR003646">
    <property type="entry name" value="SH3-like_bac-type"/>
</dbReference>
<dbReference type="Pfam" id="PF08239">
    <property type="entry name" value="SH3_3"/>
    <property type="match status" value="1"/>
</dbReference>
<organism evidence="3 4">
    <name type="scientific">Hoeflea halophila</name>
    <dbReference type="NCBI Taxonomy" id="714899"/>
    <lineage>
        <taxon>Bacteria</taxon>
        <taxon>Pseudomonadati</taxon>
        <taxon>Pseudomonadota</taxon>
        <taxon>Alphaproteobacteria</taxon>
        <taxon>Hyphomicrobiales</taxon>
        <taxon>Rhizobiaceae</taxon>
        <taxon>Hoeflea</taxon>
    </lineage>
</organism>
<keyword evidence="4" id="KW-1185">Reference proteome</keyword>
<accession>A0A286IBY1</accession>
<dbReference type="AlphaFoldDB" id="A0A286IBY1"/>
<dbReference type="Gene3D" id="2.30.30.40">
    <property type="entry name" value="SH3 Domains"/>
    <property type="match status" value="1"/>
</dbReference>
<proteinExistence type="predicted"/>
<evidence type="ECO:0000259" key="2">
    <source>
        <dbReference type="Pfam" id="PF08239"/>
    </source>
</evidence>